<dbReference type="Proteomes" id="UP001295423">
    <property type="component" value="Unassembled WGS sequence"/>
</dbReference>
<protein>
    <submittedName>
        <fullName evidence="3">Uncharacterized protein</fullName>
    </submittedName>
</protein>
<feature type="compositionally biased region" description="Acidic residues" evidence="1">
    <location>
        <begin position="147"/>
        <end position="158"/>
    </location>
</feature>
<dbReference type="AlphaFoldDB" id="A0AAD2FR71"/>
<keyword evidence="2" id="KW-1133">Transmembrane helix</keyword>
<keyword evidence="4" id="KW-1185">Reference proteome</keyword>
<dbReference type="Gene3D" id="3.90.550.10">
    <property type="entry name" value="Spore Coat Polysaccharide Biosynthesis Protein SpsA, Chain A"/>
    <property type="match status" value="1"/>
</dbReference>
<feature type="region of interest" description="Disordered" evidence="1">
    <location>
        <begin position="131"/>
        <end position="192"/>
    </location>
</feature>
<feature type="transmembrane region" description="Helical" evidence="2">
    <location>
        <begin position="26"/>
        <end position="44"/>
    </location>
</feature>
<evidence type="ECO:0000256" key="1">
    <source>
        <dbReference type="SAM" id="MobiDB-lite"/>
    </source>
</evidence>
<sequence length="617" mass="69817">MSAPSTNNNINNNSSIGNGKSFQRSVFIFVLGCFFGMQVLNFQVSHDGSLAVQHESHFSHSDNHHDAPALKTIGAENSDDASATATTSGTTNTITGSIPKDELKSLIRSELLELLQETKAELVSSTNTAATQTMVRRRQEITTNDNNVDEAKDDDDAVETAPKANPETAPKAAPAEPVPPAPATDDDSPDTTTTIAATATTATSTVINHGTIPKIPEPLVQPFTYTEEDRARNLQWKQLGRDWRLDDPEEKKVWDQLAAEQRTKWSDANGAPPQTYDKVALVSKVHSSSPFIGSVVQNMCLMKAAYNYDRNYPWIIFSTLPWKKKALERAKRWAYPANFTVVIDSEPLADVLDKMPKEEREQLESRCECCHKTNCCKDSSKLHWDWWCHEHGAGHATLSYLWQAEFRATHLWNHPALKDYKHMIWIDNDALPTKPWPRDPLTTMVDNDLVVMYDNFPQGSCGNSMLIEKMKMAYDNRAVCKLELTADGHFNSIPCKEDQNKLTRFGLIHGMFHITDLDVYRDPVNLEMNRLLTQHKGYKFSRQWDDQIAVTVVPAMVAPERAWDMRRNGFNMSMAHNGNLDGKEKNSRWSYTIWWKYFNHTWPLASRMCSDVMTFAG</sequence>
<proteinExistence type="predicted"/>
<evidence type="ECO:0000256" key="2">
    <source>
        <dbReference type="SAM" id="Phobius"/>
    </source>
</evidence>
<reference evidence="3" key="1">
    <citation type="submission" date="2023-08" db="EMBL/GenBank/DDBJ databases">
        <authorList>
            <person name="Audoor S."/>
            <person name="Bilcke G."/>
        </authorList>
    </citation>
    <scope>NUCLEOTIDE SEQUENCE</scope>
</reference>
<dbReference type="EMBL" id="CAKOGP040001759">
    <property type="protein sequence ID" value="CAJ1950277.1"/>
    <property type="molecule type" value="Genomic_DNA"/>
</dbReference>
<evidence type="ECO:0000313" key="3">
    <source>
        <dbReference type="EMBL" id="CAJ1950277.1"/>
    </source>
</evidence>
<gene>
    <name evidence="3" type="ORF">CYCCA115_LOCUS12510</name>
</gene>
<name>A0AAD2FR71_9STRA</name>
<dbReference type="InterPro" id="IPR029044">
    <property type="entry name" value="Nucleotide-diphossugar_trans"/>
</dbReference>
<organism evidence="3 4">
    <name type="scientific">Cylindrotheca closterium</name>
    <dbReference type="NCBI Taxonomy" id="2856"/>
    <lineage>
        <taxon>Eukaryota</taxon>
        <taxon>Sar</taxon>
        <taxon>Stramenopiles</taxon>
        <taxon>Ochrophyta</taxon>
        <taxon>Bacillariophyta</taxon>
        <taxon>Bacillariophyceae</taxon>
        <taxon>Bacillariophycidae</taxon>
        <taxon>Bacillariales</taxon>
        <taxon>Bacillariaceae</taxon>
        <taxon>Cylindrotheca</taxon>
    </lineage>
</organism>
<comment type="caution">
    <text evidence="3">The sequence shown here is derived from an EMBL/GenBank/DDBJ whole genome shotgun (WGS) entry which is preliminary data.</text>
</comment>
<accession>A0AAD2FR71</accession>
<feature type="compositionally biased region" description="Low complexity" evidence="1">
    <location>
        <begin position="159"/>
        <end position="175"/>
    </location>
</feature>
<keyword evidence="2" id="KW-0472">Membrane</keyword>
<keyword evidence="2" id="KW-0812">Transmembrane</keyword>
<evidence type="ECO:0000313" key="4">
    <source>
        <dbReference type="Proteomes" id="UP001295423"/>
    </source>
</evidence>